<sequence length="1543" mass="178138">MSLQVLRHLHNWSLRKEKLLKIDVSLHDKAHTNPFVVEINEVISKKRKAANSLIYQKSLKKIKKMDRKISVLDKFHKSKHANKLDQKILQKKFLPLSKKRKLVFMKKTLKCQYCSRRYSTEKVLFEHEKVCTIINHEVCLTQMSTLLFSCDICCERFMNQEALEQHLKCEHRSKPSCDKCFKMFECRRKLMEHDEFCAGMLDGKPIKKQTHGLISFICTSDIYMCSKCENPFPSQNHLRQHQILLRKKMPIDVVLEKDSDLPAVIELDNCNENEETSKTMEISLNNVVSFQYTLPFELGENSCMYCGKFFQNYSRLIIHGHICKRKLIYSCFFCSKMLRSEFRLNNHLSSCLKRKVLGQRQSVNLAKLFSCQYCKLLFPLKSLCKHHMRIEHKDTERNLRKCYIIKSKELIESSVKRNIANQSFKSFKGSSHRKPLCGSENALTITSTTPTTIFSTKNILVENYFEKKPLLCKYCDFVCMAEKVLASHLNKNHTNVSEKFNIVKCKNCFNVYLNEQDLNNHLCKIKKISNSESNVDLSRNTYSFHNYITDSHIQVNNKTSPLYSCCNCSQNFRRKKHYLKHTQVCKFQIPNIVKIHENSCNLNQFCYICGFTFDNIILHLVSHSHKRPFNCSVCKFRSNRAFAAYKHMHKKHNIIYEPYNHKNSDIHCKEHGFENCIKCHIYFLNRKDLLKHSEQDCINFQARIQNRESIHHLLKGNVKLQTKTHCMNCSINFHSKKLLLRHLKFCPFKNIKNHNDAPSITARRKVKQCPKCFKSFKYKLPLKKHVYRCSKLAHPEEQESQIIKPAGPAIESLLAENEEADVDVGVLVSLEDAKQSLMSLIIDDKCCKEVTAKEEKKLKDELLSNTVTTATITLHSKLLGELKQNNPTEKKAISEDIFCMATELSRGEINFLNSGIGFLASDCRSPKNDNTVLNTLHSSIDTNNSITNSQLPNLFNRELHKKVSNFSNSCVKSIDSESQSHKNDPTFSNTSLLHISTESLLPDSILPSQHNCQSRDNFLENKNDSINSKSRNKRSNFLNTLNKKNLLPDTLLSNQINRQLPKSDATHFDKEIISINDQSPKSYSNLLNTYICTETKNNLSDSPAIVCSYRLYPCRKCGVFYSEPEHLENHVHTFHKNLPEVNPTVQYADDANIVSSTCKTKKIQSSRDSMEVDAISSRRISSISNKIPVDNCHSFYSTKLSNDFGSSITKKKKDFQQYCGNYVNDKMTMSPPIGEDYGTSQFLRSIPHKNQSLHEGLQYTTVLPFSPVFFDPALSPYISHESLTVNGLSCNPSSYIPYDNSSMNFYRTSYPEPHNSFVISHQTPPTVGRWPYHPSVFPQPNFMNNSWRFDCTQLQTENSGNFSNNLTKTPLTMAEAIHLETQITKHQILNEQRSLPSLFSNDDSNHFLLDKYRLRLAEENFLRYLNSNYSLCGNNSFDKSVSCTQMEGILANNIYSPGRKNSYMNKVGNPNSAQSNDTIKRNYETVTKFLPNTPIHQTALPNAPIHNTAVPNKSDEIIDMVQEPFNYKRSRRKQSNPIKILEN</sequence>
<dbReference type="PROSITE" id="PS00028">
    <property type="entry name" value="ZINC_FINGER_C2H2_1"/>
    <property type="match status" value="3"/>
</dbReference>
<reference evidence="9" key="1">
    <citation type="submission" date="2025-08" db="UniProtKB">
        <authorList>
            <consortium name="RefSeq"/>
        </authorList>
    </citation>
    <scope>IDENTIFICATION</scope>
</reference>
<gene>
    <name evidence="9" type="primary">LOC101238485</name>
</gene>
<evidence type="ECO:0000259" key="7">
    <source>
        <dbReference type="PROSITE" id="PS50157"/>
    </source>
</evidence>
<protein>
    <submittedName>
        <fullName evidence="9">Uncharacterized protein LOC101238485 isoform X1</fullName>
    </submittedName>
</protein>
<feature type="region of interest" description="Disordered" evidence="6">
    <location>
        <begin position="1014"/>
        <end position="1034"/>
    </location>
</feature>
<feature type="compositionally biased region" description="Low complexity" evidence="6">
    <location>
        <begin position="1024"/>
        <end position="1034"/>
    </location>
</feature>
<evidence type="ECO:0000256" key="6">
    <source>
        <dbReference type="SAM" id="MobiDB-lite"/>
    </source>
</evidence>
<dbReference type="PROSITE" id="PS50157">
    <property type="entry name" value="ZINC_FINGER_C2H2_2"/>
    <property type="match status" value="4"/>
</dbReference>
<feature type="domain" description="C2H2-type" evidence="7">
    <location>
        <begin position="148"/>
        <end position="176"/>
    </location>
</feature>
<keyword evidence="1" id="KW-0479">Metal-binding</keyword>
<keyword evidence="8" id="KW-1185">Reference proteome</keyword>
<keyword evidence="4" id="KW-0862">Zinc</keyword>
<evidence type="ECO:0000256" key="4">
    <source>
        <dbReference type="ARBA" id="ARBA00022833"/>
    </source>
</evidence>
<keyword evidence="2" id="KW-0677">Repeat</keyword>
<evidence type="ECO:0000256" key="1">
    <source>
        <dbReference type="ARBA" id="ARBA00022723"/>
    </source>
</evidence>
<dbReference type="PANTHER" id="PTHR24409:SF295">
    <property type="entry name" value="AZ2-RELATED"/>
    <property type="match status" value="1"/>
</dbReference>
<evidence type="ECO:0000313" key="9">
    <source>
        <dbReference type="RefSeq" id="XP_065659915.1"/>
    </source>
</evidence>
<evidence type="ECO:0000256" key="2">
    <source>
        <dbReference type="ARBA" id="ARBA00022737"/>
    </source>
</evidence>
<dbReference type="SMART" id="SM00355">
    <property type="entry name" value="ZnF_C2H2"/>
    <property type="match status" value="13"/>
</dbReference>
<dbReference type="Proteomes" id="UP001652625">
    <property type="component" value="Chromosome 08"/>
</dbReference>
<feature type="domain" description="C2H2-type" evidence="7">
    <location>
        <begin position="223"/>
        <end position="250"/>
    </location>
</feature>
<organism evidence="8 9">
    <name type="scientific">Hydra vulgaris</name>
    <name type="common">Hydra</name>
    <name type="synonym">Hydra attenuata</name>
    <dbReference type="NCBI Taxonomy" id="6087"/>
    <lineage>
        <taxon>Eukaryota</taxon>
        <taxon>Metazoa</taxon>
        <taxon>Cnidaria</taxon>
        <taxon>Hydrozoa</taxon>
        <taxon>Hydroidolina</taxon>
        <taxon>Anthoathecata</taxon>
        <taxon>Aplanulata</taxon>
        <taxon>Hydridae</taxon>
        <taxon>Hydra</taxon>
    </lineage>
</organism>
<name>A0ABM4CE11_HYDVU</name>
<keyword evidence="3 5" id="KW-0863">Zinc-finger</keyword>
<dbReference type="InterPro" id="IPR013087">
    <property type="entry name" value="Znf_C2H2_type"/>
</dbReference>
<evidence type="ECO:0000313" key="8">
    <source>
        <dbReference type="Proteomes" id="UP001652625"/>
    </source>
</evidence>
<accession>A0ABM4CE11</accession>
<dbReference type="GeneID" id="101238485"/>
<dbReference type="PANTHER" id="PTHR24409">
    <property type="entry name" value="ZINC FINGER PROTEIN 142"/>
    <property type="match status" value="1"/>
</dbReference>
<feature type="domain" description="C2H2-type" evidence="7">
    <location>
        <begin position="767"/>
        <end position="799"/>
    </location>
</feature>
<feature type="domain" description="C2H2-type" evidence="7">
    <location>
        <begin position="1112"/>
        <end position="1140"/>
    </location>
</feature>
<evidence type="ECO:0000256" key="5">
    <source>
        <dbReference type="PROSITE-ProRule" id="PRU00042"/>
    </source>
</evidence>
<evidence type="ECO:0000256" key="3">
    <source>
        <dbReference type="ARBA" id="ARBA00022771"/>
    </source>
</evidence>
<dbReference type="RefSeq" id="XP_065659915.1">
    <property type="nucleotide sequence ID" value="XM_065803843.1"/>
</dbReference>
<proteinExistence type="predicted"/>